<organism evidence="2 3">
    <name type="scientific">Pythium insidiosum</name>
    <name type="common">Pythiosis disease agent</name>
    <dbReference type="NCBI Taxonomy" id="114742"/>
    <lineage>
        <taxon>Eukaryota</taxon>
        <taxon>Sar</taxon>
        <taxon>Stramenopiles</taxon>
        <taxon>Oomycota</taxon>
        <taxon>Peronosporomycetes</taxon>
        <taxon>Pythiales</taxon>
        <taxon>Pythiaceae</taxon>
        <taxon>Pythium</taxon>
    </lineage>
</organism>
<keyword evidence="3" id="KW-1185">Reference proteome</keyword>
<evidence type="ECO:0000313" key="2">
    <source>
        <dbReference type="EMBL" id="KAJ0394795.1"/>
    </source>
</evidence>
<sequence>MDTSKSLVVPISSPMIRKPSRLDSFLSLSRLGGLALLSGRLDRALSLAIVALHVLAMTFAASVARLHWLLDREPVLRLNMSFLGVSTLAFLRPVMVVMAALTVAHGALLLRLACRRRLGTLVTPAKSNVDPPAKTQLAGPHLPLAHSAWRILTQPWQRLGLDLADLDLLVELAFQTYQATKLSRLVATIWINRLIAFVILANCWFSPIVHALWRRRPVLLRQLMCGVCDSLLDVLYFMVIPFAIFVPYLRSILPTYYFPFTVYYEDEWFVNAVAENQQVFVTSWLDFVSKMLPGVTLVLRLYRVRHLLDDYRALSRRASSRPLPAEERRHLVQTTMSRGKRIVQIILLIWGGCVLGLHIHATSVAVQGVERGCILEMRPWASTVYTCSVLEISCSQRGMDGAREEIASVFDRIDVERIYSLILSNCPALAIPPRLQALPALVMIKIYNSTIASWDHDAALTASTHPALQVLYLIDTSLPAGIPPGMRSPDPPPALYDVEITGSDLDTLPDDLELAWRNLLYLFVERSPRLSVLPPVLGRLPAVDYLVLAYNNLTEIPDTALTNLSLRLFYPTDQPLQRLPANVGRLVRLEEVGVEGTDVATLPASWFLRDTMPGYNAADASGAPPSTVALYAYGTPLCRGPLLSDLIANGSAEIGVEPNVTMVGWFRVICTMRPRFAYNMYPLQEEREWRLRNRN</sequence>
<reference evidence="2" key="1">
    <citation type="submission" date="2021-12" db="EMBL/GenBank/DDBJ databases">
        <title>Prjna785345.</title>
        <authorList>
            <person name="Rujirawat T."/>
            <person name="Krajaejun T."/>
        </authorList>
    </citation>
    <scope>NUCLEOTIDE SEQUENCE</scope>
    <source>
        <strain evidence="2">Pi057C3</strain>
    </source>
</reference>
<comment type="caution">
    <text evidence="2">The sequence shown here is derived from an EMBL/GenBank/DDBJ whole genome shotgun (WGS) entry which is preliminary data.</text>
</comment>
<feature type="transmembrane region" description="Helical" evidence="1">
    <location>
        <begin position="194"/>
        <end position="214"/>
    </location>
</feature>
<evidence type="ECO:0000313" key="3">
    <source>
        <dbReference type="Proteomes" id="UP001209570"/>
    </source>
</evidence>
<proteinExistence type="predicted"/>
<feature type="transmembrane region" description="Helical" evidence="1">
    <location>
        <begin position="90"/>
        <end position="110"/>
    </location>
</feature>
<accession>A0AAD5Q7K6</accession>
<protein>
    <submittedName>
        <fullName evidence="2">Uncharacterized protein</fullName>
    </submittedName>
</protein>
<keyword evidence="1" id="KW-1133">Transmembrane helix</keyword>
<name>A0AAD5Q7K6_PYTIN</name>
<dbReference type="EMBL" id="JAKCXM010000383">
    <property type="protein sequence ID" value="KAJ0394795.1"/>
    <property type="molecule type" value="Genomic_DNA"/>
</dbReference>
<keyword evidence="1" id="KW-0472">Membrane</keyword>
<evidence type="ECO:0000256" key="1">
    <source>
        <dbReference type="SAM" id="Phobius"/>
    </source>
</evidence>
<dbReference type="InterPro" id="IPR032675">
    <property type="entry name" value="LRR_dom_sf"/>
</dbReference>
<dbReference type="Gene3D" id="3.80.10.10">
    <property type="entry name" value="Ribonuclease Inhibitor"/>
    <property type="match status" value="1"/>
</dbReference>
<dbReference type="AlphaFoldDB" id="A0AAD5Q7K6"/>
<feature type="transmembrane region" description="Helical" evidence="1">
    <location>
        <begin position="44"/>
        <end position="70"/>
    </location>
</feature>
<keyword evidence="1" id="KW-0812">Transmembrane</keyword>
<feature type="transmembrane region" description="Helical" evidence="1">
    <location>
        <begin position="342"/>
        <end position="361"/>
    </location>
</feature>
<gene>
    <name evidence="2" type="ORF">P43SY_004242</name>
</gene>
<feature type="transmembrane region" description="Helical" evidence="1">
    <location>
        <begin position="234"/>
        <end position="253"/>
    </location>
</feature>
<dbReference type="SUPFAM" id="SSF52058">
    <property type="entry name" value="L domain-like"/>
    <property type="match status" value="1"/>
</dbReference>
<dbReference type="Proteomes" id="UP001209570">
    <property type="component" value="Unassembled WGS sequence"/>
</dbReference>